<evidence type="ECO:0000259" key="15">
    <source>
        <dbReference type="PROSITE" id="PS51686"/>
    </source>
</evidence>
<feature type="binding site" evidence="14">
    <location>
        <position position="304"/>
    </location>
    <ligand>
        <name>S-adenosyl-L-methionine</name>
        <dbReference type="ChEBI" id="CHEBI:59789"/>
    </ligand>
</feature>
<dbReference type="EC" id="2.1.1.176" evidence="4"/>
<dbReference type="Gene3D" id="1.10.940.10">
    <property type="entry name" value="NusB-like"/>
    <property type="match status" value="1"/>
</dbReference>
<dbReference type="GO" id="GO:0070475">
    <property type="term" value="P:rRNA base methylation"/>
    <property type="evidence" value="ECO:0007669"/>
    <property type="project" value="TreeGrafter"/>
</dbReference>
<evidence type="ECO:0000256" key="9">
    <source>
        <dbReference type="ARBA" id="ARBA00022691"/>
    </source>
</evidence>
<dbReference type="InterPro" id="IPR029063">
    <property type="entry name" value="SAM-dependent_MTases_sf"/>
</dbReference>
<dbReference type="Gene3D" id="3.40.50.150">
    <property type="entry name" value="Vaccinia Virus protein VP39"/>
    <property type="match status" value="1"/>
</dbReference>
<dbReference type="PROSITE" id="PS01153">
    <property type="entry name" value="NOL1_NOP2_SUN"/>
    <property type="match status" value="1"/>
</dbReference>
<evidence type="ECO:0000313" key="17">
    <source>
        <dbReference type="Proteomes" id="UP000095672"/>
    </source>
</evidence>
<dbReference type="GO" id="GO:0006355">
    <property type="term" value="P:regulation of DNA-templated transcription"/>
    <property type="evidence" value="ECO:0007669"/>
    <property type="project" value="InterPro"/>
</dbReference>
<dbReference type="InterPro" id="IPR006027">
    <property type="entry name" value="NusB_RsmB_TIM44"/>
</dbReference>
<evidence type="ECO:0000256" key="14">
    <source>
        <dbReference type="PROSITE-ProRule" id="PRU01023"/>
    </source>
</evidence>
<organism evidence="16 17">
    <name type="scientific">Microbulbifer aggregans</name>
    <dbReference type="NCBI Taxonomy" id="1769779"/>
    <lineage>
        <taxon>Bacteria</taxon>
        <taxon>Pseudomonadati</taxon>
        <taxon>Pseudomonadota</taxon>
        <taxon>Gammaproteobacteria</taxon>
        <taxon>Cellvibrionales</taxon>
        <taxon>Microbulbiferaceae</taxon>
        <taxon>Microbulbifer</taxon>
    </lineage>
</organism>
<dbReference type="FunFam" id="3.40.50.150:FF:000022">
    <property type="entry name" value="Ribosomal RNA small subunit methyltransferase B"/>
    <property type="match status" value="1"/>
</dbReference>
<sequence length="438" mass="47526">MNEKNRIDVRAAAARVLAELLQSRGSLARLLPAAEHTVPERDRSLLRELCYGGARTAPRLQLLADKLLRKPPADIEVRALILLGLYQLEFTRIPDHAAISATVNAARSLGLDRATGVINGVLRNALRNHETLQRKLSGNPQFSSMHPAWLQQAIKSAWGTQAAEIFRANNTNPPMTLRVNQQHQSRDDYLGELQRAEIAATACAISPVGITLEAACPVDSLPGFAEGRVSVQDESAQLAALLLAPVEGERVLDACAAPGGKTSHLLELAADLRVSALDIDEERLDRVADNLARGGFEAELICADAGQTDAWWDGEPFDRILLDAPCSATGVIRRNPDIKLLRRADDIPALAELQGQLLRAQWQLLKPGGTLLYATCSILPAENSEVVARFIADTPDARDNTPELLCGMEWGAAQSAGRQLFPRPEGGDGFYYALLQKS</sequence>
<dbReference type="Proteomes" id="UP000095672">
    <property type="component" value="Chromosome"/>
</dbReference>
<dbReference type="Pfam" id="PF01029">
    <property type="entry name" value="NusB"/>
    <property type="match status" value="1"/>
</dbReference>
<dbReference type="FunFam" id="3.30.70.1170:FF:000002">
    <property type="entry name" value="Ribosomal RNA small subunit methyltransferase B"/>
    <property type="match status" value="1"/>
</dbReference>
<evidence type="ECO:0000256" key="8">
    <source>
        <dbReference type="ARBA" id="ARBA00022679"/>
    </source>
</evidence>
<evidence type="ECO:0000256" key="13">
    <source>
        <dbReference type="ARBA" id="ARBA00047283"/>
    </source>
</evidence>
<dbReference type="CDD" id="cd02440">
    <property type="entry name" value="AdoMet_MTases"/>
    <property type="match status" value="1"/>
</dbReference>
<evidence type="ECO:0000256" key="6">
    <source>
        <dbReference type="ARBA" id="ARBA00022552"/>
    </source>
</evidence>
<dbReference type="Gene3D" id="3.30.70.1170">
    <property type="entry name" value="Sun protein, domain 3"/>
    <property type="match status" value="1"/>
</dbReference>
<reference evidence="17" key="1">
    <citation type="submission" date="2016-01" db="EMBL/GenBank/DDBJ databases">
        <title>Complete genome sequence of Microbulbifer sp. CCB-MM1, a halophile isolated from Matang Mangrove Forest, Perak.</title>
        <authorList>
            <person name="Moh T.H."/>
            <person name="Dinesh B."/>
            <person name="Lau N.-S."/>
            <person name="Go F."/>
            <person name="Alexander Chong S.-C."/>
        </authorList>
    </citation>
    <scope>NUCLEOTIDE SEQUENCE [LARGE SCALE GENOMIC DNA]</scope>
    <source>
        <strain evidence="17">CCB-MM1</strain>
    </source>
</reference>
<dbReference type="GO" id="GO:0005829">
    <property type="term" value="C:cytosol"/>
    <property type="evidence" value="ECO:0007669"/>
    <property type="project" value="TreeGrafter"/>
</dbReference>
<keyword evidence="10 14" id="KW-0694">RNA-binding</keyword>
<dbReference type="KEGG" id="micc:AUP74_00923"/>
<comment type="similarity">
    <text evidence="3 14">Belongs to the class I-like SAM-binding methyltransferase superfamily. RsmB/NOP family.</text>
</comment>
<dbReference type="Pfam" id="PF22458">
    <property type="entry name" value="RsmF-B_ferredox"/>
    <property type="match status" value="1"/>
</dbReference>
<dbReference type="SUPFAM" id="SSF48013">
    <property type="entry name" value="NusB-like"/>
    <property type="match status" value="1"/>
</dbReference>
<dbReference type="OrthoDB" id="9810297at2"/>
<proteinExistence type="inferred from homology"/>
<evidence type="ECO:0000256" key="1">
    <source>
        <dbReference type="ARBA" id="ARBA00002724"/>
    </source>
</evidence>
<comment type="subcellular location">
    <subcellularLocation>
        <location evidence="2">Cytoplasm</location>
    </subcellularLocation>
</comment>
<evidence type="ECO:0000256" key="10">
    <source>
        <dbReference type="ARBA" id="ARBA00022884"/>
    </source>
</evidence>
<dbReference type="InterPro" id="IPR023267">
    <property type="entry name" value="RCMT"/>
</dbReference>
<evidence type="ECO:0000256" key="12">
    <source>
        <dbReference type="ARBA" id="ARBA00031088"/>
    </source>
</evidence>
<dbReference type="EMBL" id="CP014143">
    <property type="protein sequence ID" value="AOS96390.1"/>
    <property type="molecule type" value="Genomic_DNA"/>
</dbReference>
<keyword evidence="8 14" id="KW-0808">Transferase</keyword>
<dbReference type="PROSITE" id="PS51686">
    <property type="entry name" value="SAM_MT_RSMB_NOP"/>
    <property type="match status" value="1"/>
</dbReference>
<feature type="domain" description="SAM-dependent MTase RsmB/NOP-type" evidence="15">
    <location>
        <begin position="165"/>
        <end position="438"/>
    </location>
</feature>
<dbReference type="GO" id="GO:0003723">
    <property type="term" value="F:RNA binding"/>
    <property type="evidence" value="ECO:0007669"/>
    <property type="project" value="UniProtKB-UniRule"/>
</dbReference>
<feature type="binding site" evidence="14">
    <location>
        <position position="323"/>
    </location>
    <ligand>
        <name>S-adenosyl-L-methionine</name>
        <dbReference type="ChEBI" id="CHEBI:59789"/>
    </ligand>
</feature>
<protein>
    <recommendedName>
        <fullName evidence="4">16S rRNA (cytosine(967)-C(5))-methyltransferase</fullName>
        <ecNumber evidence="4">2.1.1.176</ecNumber>
    </recommendedName>
    <alternativeName>
        <fullName evidence="11">16S rRNA m5C967 methyltransferase</fullName>
    </alternativeName>
    <alternativeName>
        <fullName evidence="12">rRNA (cytosine-C(5)-)-methyltransferase RsmB</fullName>
    </alternativeName>
</protein>
<feature type="binding site" evidence="14">
    <location>
        <begin position="255"/>
        <end position="261"/>
    </location>
    <ligand>
        <name>S-adenosyl-L-methionine</name>
        <dbReference type="ChEBI" id="CHEBI:59789"/>
    </ligand>
</feature>
<evidence type="ECO:0000256" key="4">
    <source>
        <dbReference type="ARBA" id="ARBA00012140"/>
    </source>
</evidence>
<dbReference type="SUPFAM" id="SSF53335">
    <property type="entry name" value="S-adenosyl-L-methionine-dependent methyltransferases"/>
    <property type="match status" value="1"/>
</dbReference>
<dbReference type="AlphaFoldDB" id="A0A1C9W5J1"/>
<evidence type="ECO:0000313" key="16">
    <source>
        <dbReference type="EMBL" id="AOS96390.1"/>
    </source>
</evidence>
<dbReference type="PATRIC" id="fig|1769779.3.peg.941"/>
<dbReference type="PRINTS" id="PR02008">
    <property type="entry name" value="RCMTFAMILY"/>
</dbReference>
<evidence type="ECO:0000256" key="3">
    <source>
        <dbReference type="ARBA" id="ARBA00007494"/>
    </source>
</evidence>
<dbReference type="InterPro" id="IPR001678">
    <property type="entry name" value="MeTrfase_RsmB-F_NOP2_dom"/>
</dbReference>
<feature type="binding site" evidence="14">
    <location>
        <position position="278"/>
    </location>
    <ligand>
        <name>S-adenosyl-L-methionine</name>
        <dbReference type="ChEBI" id="CHEBI:59789"/>
    </ligand>
</feature>
<dbReference type="PANTHER" id="PTHR22807:SF61">
    <property type="entry name" value="NOL1_NOP2_SUN FAMILY PROTEIN _ ANTITERMINATION NUSB DOMAIN-CONTAINING PROTEIN"/>
    <property type="match status" value="1"/>
</dbReference>
<accession>A0A1C9W5J1</accession>
<evidence type="ECO:0000256" key="11">
    <source>
        <dbReference type="ARBA" id="ARBA00030399"/>
    </source>
</evidence>
<dbReference type="InterPro" id="IPR054728">
    <property type="entry name" value="RsmB-like_ferredoxin"/>
</dbReference>
<name>A0A1C9W5J1_9GAMM</name>
<dbReference type="PANTHER" id="PTHR22807">
    <property type="entry name" value="NOP2 YEAST -RELATED NOL1/NOP2/FMU SUN DOMAIN-CONTAINING"/>
    <property type="match status" value="1"/>
</dbReference>
<dbReference type="STRING" id="1769779.AUP74_00923"/>
<keyword evidence="6" id="KW-0698">rRNA processing</keyword>
<dbReference type="Pfam" id="PF01189">
    <property type="entry name" value="Methyltr_RsmB-F"/>
    <property type="match status" value="1"/>
</dbReference>
<keyword evidence="9 14" id="KW-0949">S-adenosyl-L-methionine</keyword>
<keyword evidence="7 14" id="KW-0489">Methyltransferase</keyword>
<dbReference type="InterPro" id="IPR004573">
    <property type="entry name" value="rRNA_ssu_MeTfrase_B"/>
</dbReference>
<evidence type="ECO:0000256" key="7">
    <source>
        <dbReference type="ARBA" id="ARBA00022603"/>
    </source>
</evidence>
<dbReference type="InterPro" id="IPR018314">
    <property type="entry name" value="RsmB/NOL1/NOP2-like_CS"/>
</dbReference>
<gene>
    <name evidence="16" type="primary">rsmB</name>
    <name evidence="16" type="ORF">AUP74_00923</name>
</gene>
<evidence type="ECO:0000256" key="5">
    <source>
        <dbReference type="ARBA" id="ARBA00022490"/>
    </source>
</evidence>
<dbReference type="InterPro" id="IPR035926">
    <property type="entry name" value="NusB-like_sf"/>
</dbReference>
<feature type="active site" description="Nucleophile" evidence="14">
    <location>
        <position position="376"/>
    </location>
</feature>
<dbReference type="NCBIfam" id="NF008149">
    <property type="entry name" value="PRK10901.1"/>
    <property type="match status" value="1"/>
</dbReference>
<comment type="function">
    <text evidence="1">Specifically methylates the cytosine at position 967 (m5C967) of 16S rRNA.</text>
</comment>
<comment type="catalytic activity">
    <reaction evidence="13">
        <text>cytidine(967) in 16S rRNA + S-adenosyl-L-methionine = 5-methylcytidine(967) in 16S rRNA + S-adenosyl-L-homocysteine + H(+)</text>
        <dbReference type="Rhea" id="RHEA:42748"/>
        <dbReference type="Rhea" id="RHEA-COMP:10219"/>
        <dbReference type="Rhea" id="RHEA-COMP:10220"/>
        <dbReference type="ChEBI" id="CHEBI:15378"/>
        <dbReference type="ChEBI" id="CHEBI:57856"/>
        <dbReference type="ChEBI" id="CHEBI:59789"/>
        <dbReference type="ChEBI" id="CHEBI:74483"/>
        <dbReference type="ChEBI" id="CHEBI:82748"/>
        <dbReference type="EC" id="2.1.1.176"/>
    </reaction>
</comment>
<keyword evidence="17" id="KW-1185">Reference proteome</keyword>
<keyword evidence="5" id="KW-0963">Cytoplasm</keyword>
<dbReference type="InterPro" id="IPR049560">
    <property type="entry name" value="MeTrfase_RsmB-F_NOP2_cat"/>
</dbReference>
<dbReference type="NCBIfam" id="TIGR00563">
    <property type="entry name" value="rsmB"/>
    <property type="match status" value="1"/>
</dbReference>
<evidence type="ECO:0000256" key="2">
    <source>
        <dbReference type="ARBA" id="ARBA00004496"/>
    </source>
</evidence>
<dbReference type="GO" id="GO:0009383">
    <property type="term" value="F:rRNA (cytosine-C5-)-methyltransferase activity"/>
    <property type="evidence" value="ECO:0007669"/>
    <property type="project" value="TreeGrafter"/>
</dbReference>
<dbReference type="RefSeq" id="WP_069946533.1">
    <property type="nucleotide sequence ID" value="NZ_CP014143.1"/>
</dbReference>